<evidence type="ECO:0000313" key="3">
    <source>
        <dbReference type="EMBL" id="PCC17583.1"/>
    </source>
</evidence>
<feature type="compositionally biased region" description="Basic and acidic residues" evidence="1">
    <location>
        <begin position="347"/>
        <end position="359"/>
    </location>
</feature>
<dbReference type="InterPro" id="IPR011089">
    <property type="entry name" value="GmrSD_C"/>
</dbReference>
<keyword evidence="3" id="KW-0378">Hydrolase</keyword>
<keyword evidence="3" id="KW-0255">Endonuclease</keyword>
<accession>A0A2A3X1I8</accession>
<evidence type="ECO:0000256" key="1">
    <source>
        <dbReference type="SAM" id="MobiDB-lite"/>
    </source>
</evidence>
<evidence type="ECO:0000259" key="2">
    <source>
        <dbReference type="Pfam" id="PF07510"/>
    </source>
</evidence>
<feature type="region of interest" description="Disordered" evidence="1">
    <location>
        <begin position="74"/>
        <end position="146"/>
    </location>
</feature>
<feature type="domain" description="GmrSD restriction endonucleases C-terminal" evidence="2">
    <location>
        <begin position="187"/>
        <end position="321"/>
    </location>
</feature>
<dbReference type="GO" id="GO:0004519">
    <property type="term" value="F:endonuclease activity"/>
    <property type="evidence" value="ECO:0007669"/>
    <property type="project" value="UniProtKB-KW"/>
</dbReference>
<dbReference type="PANTHER" id="PTHR24094:SF15">
    <property type="entry name" value="AMP-DEPENDENT SYNTHETASE_LIGASE DOMAIN-CONTAINING PROTEIN-RELATED"/>
    <property type="match status" value="1"/>
</dbReference>
<dbReference type="PANTHER" id="PTHR24094">
    <property type="entry name" value="SECRETED PROTEIN"/>
    <property type="match status" value="1"/>
</dbReference>
<organism evidence="3 4">
    <name type="scientific">Brevibacterium aurantiacum</name>
    <dbReference type="NCBI Taxonomy" id="273384"/>
    <lineage>
        <taxon>Bacteria</taxon>
        <taxon>Bacillati</taxon>
        <taxon>Actinomycetota</taxon>
        <taxon>Actinomycetes</taxon>
        <taxon>Micrococcales</taxon>
        <taxon>Brevibacteriaceae</taxon>
        <taxon>Brevibacterium</taxon>
    </lineage>
</organism>
<dbReference type="AlphaFoldDB" id="A0A2A3X1I8"/>
<protein>
    <submittedName>
        <fullName evidence="3">HNH endonuclease</fullName>
    </submittedName>
</protein>
<gene>
    <name evidence="3" type="ORF">CIK79_04345</name>
</gene>
<name>A0A2A3X1I8_BREAU</name>
<dbReference type="EMBL" id="NRGX01000001">
    <property type="protein sequence ID" value="PCC17583.1"/>
    <property type="molecule type" value="Genomic_DNA"/>
</dbReference>
<feature type="compositionally biased region" description="Low complexity" evidence="1">
    <location>
        <begin position="86"/>
        <end position="101"/>
    </location>
</feature>
<reference evidence="3 4" key="1">
    <citation type="journal article" date="2017" name="Elife">
        <title>Extensive horizontal gene transfer in cheese-associated bacteria.</title>
        <authorList>
            <person name="Bonham K.S."/>
            <person name="Wolfe B.E."/>
            <person name="Dutton R.J."/>
        </authorList>
    </citation>
    <scope>NUCLEOTIDE SEQUENCE [LARGE SCALE GENOMIC DNA]</scope>
    <source>
        <strain evidence="3 4">JB5</strain>
    </source>
</reference>
<comment type="caution">
    <text evidence="3">The sequence shown here is derived from an EMBL/GenBank/DDBJ whole genome shotgun (WGS) entry which is preliminary data.</text>
</comment>
<sequence>MTVSFSTYNESITDWSAPFPIVTTCPNISSVPNSMNSAVATRSTRIRAVSLLAIIVFALLSGCGSDGTSQINGNDVAWSTGGGGTADSDPVPSRPSASAAPAPGPRSHNDSEAPANSGPDVSTQNESKPAADGEDGSGSPQRGADGAELGAARSMLDELEVKVKEHRTGYDPELFDWSADVDDNGCDTRNDALRRDLKDLEIEAETNGCVAIAGELDDDYLGESYAFERGSANVDVDQIVSSSNAWQTGASDMSVDELREFGNDPLNLLTVSANVMRQKGGGDAAAWLPPNEAFQCEYVSRQIAVKHKYGLAVASAEKDAMEAVLGTCADQPAFTEDVAWPEPGEGETARAESATEKNSTESSGEPSETNSSETPTSPNDGDTSPTDGGATSADGDTNSADGDEDGSTGDSSSPEPTE</sequence>
<feature type="region of interest" description="Disordered" evidence="1">
    <location>
        <begin position="334"/>
        <end position="418"/>
    </location>
</feature>
<dbReference type="Pfam" id="PF07510">
    <property type="entry name" value="GmrSD_C"/>
    <property type="match status" value="1"/>
</dbReference>
<dbReference type="Proteomes" id="UP000218377">
    <property type="component" value="Unassembled WGS sequence"/>
</dbReference>
<feature type="compositionally biased region" description="Low complexity" evidence="1">
    <location>
        <begin position="408"/>
        <end position="418"/>
    </location>
</feature>
<keyword evidence="3" id="KW-0540">Nuclease</keyword>
<evidence type="ECO:0000313" key="4">
    <source>
        <dbReference type="Proteomes" id="UP000218377"/>
    </source>
</evidence>
<feature type="compositionally biased region" description="Low complexity" evidence="1">
    <location>
        <begin position="360"/>
        <end position="379"/>
    </location>
</feature>
<proteinExistence type="predicted"/>